<dbReference type="Pfam" id="PF01613">
    <property type="entry name" value="Flavin_Reduct"/>
    <property type="match status" value="1"/>
</dbReference>
<dbReference type="InterPro" id="IPR002563">
    <property type="entry name" value="Flavin_Rdtase-like_dom"/>
</dbReference>
<keyword evidence="1" id="KW-0560">Oxidoreductase</keyword>
<dbReference type="Proteomes" id="UP001590951">
    <property type="component" value="Unassembled WGS sequence"/>
</dbReference>
<gene>
    <name evidence="3" type="ORF">ABVK25_007418</name>
</gene>
<evidence type="ECO:0000313" key="4">
    <source>
        <dbReference type="Proteomes" id="UP001590951"/>
    </source>
</evidence>
<feature type="domain" description="Flavin reductase like" evidence="2">
    <location>
        <begin position="66"/>
        <end position="212"/>
    </location>
</feature>
<dbReference type="PANTHER" id="PTHR30466:SF1">
    <property type="entry name" value="FMN REDUCTASE (NADH) RUTF"/>
    <property type="match status" value="1"/>
</dbReference>
<dbReference type="EMBL" id="JBHFEH010000028">
    <property type="protein sequence ID" value="KAL2052259.1"/>
    <property type="molecule type" value="Genomic_DNA"/>
</dbReference>
<evidence type="ECO:0000259" key="2">
    <source>
        <dbReference type="SMART" id="SM00903"/>
    </source>
</evidence>
<protein>
    <recommendedName>
        <fullName evidence="2">Flavin reductase like domain-containing protein</fullName>
    </recommendedName>
</protein>
<sequence length="216" mass="24074">MTSRHAFTSTLSFASPNASTTFSRAYHASRNLSRGRDWKQRGHIGKPEVRGQRSLDFFPTEVRNLMRPVPSALTVITSFHPSNNEDGSKTPGEQHGLLVSSFNTVTLSPKPFASFNIKLPSKTYSAITASRFFTASGIDNPRTAGAFVYGKNSEWKEMVEASGRLKKGMGGLWWMRCEWVENTSVRVGDHMIMVGRVKEAGRYEDEGAGYKSRSRD</sequence>
<evidence type="ECO:0000256" key="1">
    <source>
        <dbReference type="ARBA" id="ARBA00023002"/>
    </source>
</evidence>
<dbReference type="Gene3D" id="2.30.110.10">
    <property type="entry name" value="Electron Transport, Fmn-binding Protein, Chain A"/>
    <property type="match status" value="1"/>
</dbReference>
<dbReference type="SUPFAM" id="SSF50475">
    <property type="entry name" value="FMN-binding split barrel"/>
    <property type="match status" value="1"/>
</dbReference>
<name>A0ABR4B2X7_9LECA</name>
<dbReference type="SMART" id="SM00903">
    <property type="entry name" value="Flavin_Reduct"/>
    <property type="match status" value="1"/>
</dbReference>
<evidence type="ECO:0000313" key="3">
    <source>
        <dbReference type="EMBL" id="KAL2052259.1"/>
    </source>
</evidence>
<dbReference type="InterPro" id="IPR012349">
    <property type="entry name" value="Split_barrel_FMN-bd"/>
</dbReference>
<comment type="caution">
    <text evidence="3">The sequence shown here is derived from an EMBL/GenBank/DDBJ whole genome shotgun (WGS) entry which is preliminary data.</text>
</comment>
<dbReference type="InterPro" id="IPR050268">
    <property type="entry name" value="NADH-dep_flavin_reductase"/>
</dbReference>
<keyword evidence="4" id="KW-1185">Reference proteome</keyword>
<proteinExistence type="predicted"/>
<reference evidence="3 4" key="1">
    <citation type="submission" date="2024-09" db="EMBL/GenBank/DDBJ databases">
        <title>Rethinking Asexuality: The Enigmatic Case of Functional Sexual Genes in Lepraria (Stereocaulaceae).</title>
        <authorList>
            <person name="Doellman M."/>
            <person name="Sun Y."/>
            <person name="Barcenas-Pena A."/>
            <person name="Lumbsch H.T."/>
            <person name="Grewe F."/>
        </authorList>
    </citation>
    <scope>NUCLEOTIDE SEQUENCE [LARGE SCALE GENOMIC DNA]</scope>
    <source>
        <strain evidence="3 4">Grewe 0041</strain>
    </source>
</reference>
<accession>A0ABR4B2X7</accession>
<dbReference type="PANTHER" id="PTHR30466">
    <property type="entry name" value="FLAVIN REDUCTASE"/>
    <property type="match status" value="1"/>
</dbReference>
<organism evidence="3 4">
    <name type="scientific">Lepraria finkii</name>
    <dbReference type="NCBI Taxonomy" id="1340010"/>
    <lineage>
        <taxon>Eukaryota</taxon>
        <taxon>Fungi</taxon>
        <taxon>Dikarya</taxon>
        <taxon>Ascomycota</taxon>
        <taxon>Pezizomycotina</taxon>
        <taxon>Lecanoromycetes</taxon>
        <taxon>OSLEUM clade</taxon>
        <taxon>Lecanoromycetidae</taxon>
        <taxon>Lecanorales</taxon>
        <taxon>Lecanorineae</taxon>
        <taxon>Stereocaulaceae</taxon>
        <taxon>Lepraria</taxon>
    </lineage>
</organism>